<keyword evidence="9" id="KW-0325">Glycoprotein</keyword>
<name>A0A1L8GUN3_XENLA</name>
<dbReference type="PANTHER" id="PTHR45712">
    <property type="entry name" value="AGAP008170-PA"/>
    <property type="match status" value="1"/>
</dbReference>
<dbReference type="AlphaFoldDB" id="A0A1L8GUN3"/>
<sequence>MKQRFQMDAQYCRTLFLLVIIFSFTRSVTQAYDYTDLEAYPLLSVECPKECVCPSSFPHAIYCDNKGLKQVPLIPARTWYLYLQNNLIESLNEESFANATELKWINLNRNKLTNKNISKNLLKNLKSLLYLYLDDNDLEEVPAPLPESIEQIRLSRNKISKVPEGVFIKLGNLTLLDLHHNQLTDSSFQADVFNGLNSLMQLNLAKNSLKKMPPGLPLNTVQLYLDNNNIEEIPKNYFSGIPRITFIQLNYNKLSDTGVPDNVFNVSSILDLQLSYNELTSVPIVNGHLERLHLDHNKIKNINETISCPEAVKEEFDPHFPQAPRLRYLRLDGNDIQPPIPLDLMICFRLLQTVVI</sequence>
<evidence type="ECO:0000256" key="10">
    <source>
        <dbReference type="ARBA" id="ARBA00041182"/>
    </source>
</evidence>
<evidence type="ECO:0000256" key="1">
    <source>
        <dbReference type="ARBA" id="ARBA00004498"/>
    </source>
</evidence>
<dbReference type="AGR" id="Xenbase:XB-GENE-17344659"/>
<dbReference type="CTD" id="108713180"/>
<dbReference type="InterPro" id="IPR032675">
    <property type="entry name" value="LRR_dom_sf"/>
</dbReference>
<evidence type="ECO:0000259" key="11">
    <source>
        <dbReference type="SMART" id="SM00013"/>
    </source>
</evidence>
<reference evidence="13" key="2">
    <citation type="submission" date="2025-08" db="UniProtKB">
        <authorList>
            <consortium name="RefSeq"/>
        </authorList>
    </citation>
    <scope>IDENTIFICATION</scope>
    <source>
        <strain evidence="13">J_2021</strain>
        <tissue evidence="13">Erythrocytes</tissue>
    </source>
</reference>
<dbReference type="Pfam" id="PF01462">
    <property type="entry name" value="LRRNT"/>
    <property type="match status" value="1"/>
</dbReference>
<accession>A0A1L8GUN3</accession>
<dbReference type="SMART" id="SM00369">
    <property type="entry name" value="LRR_TYP"/>
    <property type="match status" value="7"/>
</dbReference>
<comment type="subcellular location">
    <subcellularLocation>
        <location evidence="1">Secreted</location>
        <location evidence="1">Extracellular space</location>
        <location evidence="1">Extracellular matrix</location>
    </subcellularLocation>
</comment>
<dbReference type="SMART" id="SM00013">
    <property type="entry name" value="LRRNT"/>
    <property type="match status" value="1"/>
</dbReference>
<dbReference type="Pfam" id="PF13855">
    <property type="entry name" value="LRR_8"/>
    <property type="match status" value="2"/>
</dbReference>
<dbReference type="PROSITE" id="PS51450">
    <property type="entry name" value="LRR"/>
    <property type="match status" value="1"/>
</dbReference>
<evidence type="ECO:0000313" key="14">
    <source>
        <dbReference type="Xenbase" id="XB-GENE-17344659"/>
    </source>
</evidence>
<keyword evidence="6" id="KW-0732">Signal</keyword>
<keyword evidence="5" id="KW-0433">Leucine-rich repeat</keyword>
<dbReference type="Proteomes" id="UP000186698">
    <property type="component" value="Chromosome 3S"/>
</dbReference>
<keyword evidence="8" id="KW-1015">Disulfide bond</keyword>
<keyword evidence="3" id="KW-0964">Secreted</keyword>
<reference evidence="12" key="1">
    <citation type="submission" date="2024-06" db="UniProtKB">
        <authorList>
            <consortium name="RefSeq"/>
        </authorList>
    </citation>
    <scope>NUCLEOTIDE SEQUENCE [LARGE SCALE GENOMIC DNA]</scope>
    <source>
        <strain evidence="12">J_2021</strain>
    </source>
</reference>
<dbReference type="FunFam" id="3.80.10.10:FF:000133">
    <property type="entry name" value="prolargin"/>
    <property type="match status" value="1"/>
</dbReference>
<evidence type="ECO:0000313" key="12">
    <source>
        <dbReference type="Proteomes" id="UP000186698"/>
    </source>
</evidence>
<evidence type="ECO:0000256" key="9">
    <source>
        <dbReference type="ARBA" id="ARBA00023180"/>
    </source>
</evidence>
<gene>
    <name evidence="13 14" type="primary">kera.S</name>
</gene>
<dbReference type="InterPro" id="IPR000372">
    <property type="entry name" value="LRRNT"/>
</dbReference>
<dbReference type="SUPFAM" id="SSF52058">
    <property type="entry name" value="L domain-like"/>
    <property type="match status" value="1"/>
</dbReference>
<feature type="domain" description="LRRNT" evidence="11">
    <location>
        <begin position="46"/>
        <end position="80"/>
    </location>
</feature>
<dbReference type="GO" id="GO:0005615">
    <property type="term" value="C:extracellular space"/>
    <property type="evidence" value="ECO:0000318"/>
    <property type="project" value="GO_Central"/>
</dbReference>
<dbReference type="KEGG" id="xla:108713180"/>
<dbReference type="Gene3D" id="3.80.10.10">
    <property type="entry name" value="Ribonuclease Inhibitor"/>
    <property type="match status" value="3"/>
</dbReference>
<evidence type="ECO:0000256" key="6">
    <source>
        <dbReference type="ARBA" id="ARBA00022729"/>
    </source>
</evidence>
<evidence type="ECO:0000313" key="13">
    <source>
        <dbReference type="RefSeq" id="XP_018111514.1"/>
    </source>
</evidence>
<dbReference type="GeneID" id="108713180"/>
<keyword evidence="4" id="KW-0272">Extracellular matrix</keyword>
<evidence type="ECO:0000256" key="5">
    <source>
        <dbReference type="ARBA" id="ARBA00022614"/>
    </source>
</evidence>
<evidence type="ECO:0000256" key="3">
    <source>
        <dbReference type="ARBA" id="ARBA00022525"/>
    </source>
</evidence>
<dbReference type="OrthoDB" id="5789657at2759"/>
<dbReference type="OMA" id="STREEYW"/>
<organism evidence="12 13">
    <name type="scientific">Xenopus laevis</name>
    <name type="common">African clawed frog</name>
    <dbReference type="NCBI Taxonomy" id="8355"/>
    <lineage>
        <taxon>Eukaryota</taxon>
        <taxon>Metazoa</taxon>
        <taxon>Chordata</taxon>
        <taxon>Craniata</taxon>
        <taxon>Vertebrata</taxon>
        <taxon>Euteleostomi</taxon>
        <taxon>Amphibia</taxon>
        <taxon>Batrachia</taxon>
        <taxon>Anura</taxon>
        <taxon>Pipoidea</taxon>
        <taxon>Pipidae</taxon>
        <taxon>Xenopodinae</taxon>
        <taxon>Xenopus</taxon>
        <taxon>Xenopus</taxon>
    </lineage>
</organism>
<evidence type="ECO:0000256" key="2">
    <source>
        <dbReference type="ARBA" id="ARBA00005818"/>
    </source>
</evidence>
<dbReference type="RefSeq" id="XP_018111514.1">
    <property type="nucleotide sequence ID" value="XM_018256025.2"/>
</dbReference>
<evidence type="ECO:0000256" key="7">
    <source>
        <dbReference type="ARBA" id="ARBA00022737"/>
    </source>
</evidence>
<dbReference type="Bgee" id="108713180">
    <property type="expression patterns" value="Expressed in camera-type eye and 3 other cell types or tissues"/>
</dbReference>
<proteinExistence type="inferred from homology"/>
<evidence type="ECO:0000256" key="8">
    <source>
        <dbReference type="ARBA" id="ARBA00023157"/>
    </source>
</evidence>
<keyword evidence="12" id="KW-1185">Reference proteome</keyword>
<dbReference type="InterPro" id="IPR050333">
    <property type="entry name" value="SLRP"/>
</dbReference>
<keyword evidence="7" id="KW-0677">Repeat</keyword>
<dbReference type="STRING" id="8355.A0A1L8GUN3"/>
<comment type="similarity">
    <text evidence="2">Belongs to the small leucine-rich proteoglycan (SLRP) family. SLRP class II subfamily.</text>
</comment>
<dbReference type="InterPro" id="IPR001611">
    <property type="entry name" value="Leu-rich_rpt"/>
</dbReference>
<dbReference type="PANTHER" id="PTHR45712:SF13">
    <property type="entry name" value="KERATOCAN"/>
    <property type="match status" value="1"/>
</dbReference>
<evidence type="ECO:0000256" key="4">
    <source>
        <dbReference type="ARBA" id="ARBA00022530"/>
    </source>
</evidence>
<dbReference type="InterPro" id="IPR003591">
    <property type="entry name" value="Leu-rich_rpt_typical-subtyp"/>
</dbReference>
<protein>
    <recommendedName>
        <fullName evidence="10">Keratocan</fullName>
    </recommendedName>
</protein>
<dbReference type="PaxDb" id="8355-A0A1L8GUN3"/>
<dbReference type="Xenbase" id="XB-GENE-17344659">
    <property type="gene designation" value="kera.S"/>
</dbReference>